<sequence>MVAGAGLGLERSSGFVLGSNGQLGQASVGRAGGNVYVNAASGNLVIQSTDEMLFGLGQDVDVGRAYNSLGATAWQTSQARRITGLTGTVNTAGSTVTRIAADGSDVVYAYDATLGAYVAKEGGGGYDRLTFSGSGSTWTWTDGASRTVELYDGANGGRITRSTDKNGNAL</sequence>
<evidence type="ECO:0000313" key="1">
    <source>
        <dbReference type="EMBL" id="PVM83816.1"/>
    </source>
</evidence>
<dbReference type="AlphaFoldDB" id="A0A2T9JJI8"/>
<reference evidence="1 2" key="1">
    <citation type="submission" date="2018-04" db="EMBL/GenBank/DDBJ databases">
        <title>The genome sequence of Caulobacter sp. 736.</title>
        <authorList>
            <person name="Gao J."/>
            <person name="Sun J."/>
        </authorList>
    </citation>
    <scope>NUCLEOTIDE SEQUENCE [LARGE SCALE GENOMIC DNA]</scope>
    <source>
        <strain evidence="1 2">736</strain>
    </source>
</reference>
<accession>A0A2T9JJI8</accession>
<evidence type="ECO:0000313" key="2">
    <source>
        <dbReference type="Proteomes" id="UP000244913"/>
    </source>
</evidence>
<dbReference type="EMBL" id="QDKP01000028">
    <property type="protein sequence ID" value="PVM83816.1"/>
    <property type="molecule type" value="Genomic_DNA"/>
</dbReference>
<gene>
    <name evidence="1" type="ORF">DDF65_08840</name>
</gene>
<organism evidence="1 2">
    <name type="scientific">Caulobacter radicis</name>
    <dbReference type="NCBI Taxonomy" id="2172650"/>
    <lineage>
        <taxon>Bacteria</taxon>
        <taxon>Pseudomonadati</taxon>
        <taxon>Pseudomonadota</taxon>
        <taxon>Alphaproteobacteria</taxon>
        <taxon>Caulobacterales</taxon>
        <taxon>Caulobacteraceae</taxon>
        <taxon>Caulobacter</taxon>
    </lineage>
</organism>
<proteinExistence type="predicted"/>
<feature type="non-terminal residue" evidence="1">
    <location>
        <position position="170"/>
    </location>
</feature>
<comment type="caution">
    <text evidence="1">The sequence shown here is derived from an EMBL/GenBank/DDBJ whole genome shotgun (WGS) entry which is preliminary data.</text>
</comment>
<keyword evidence="2" id="KW-1185">Reference proteome</keyword>
<name>A0A2T9JJI8_9CAUL</name>
<protein>
    <submittedName>
        <fullName evidence="1">RHS repeat protein</fullName>
    </submittedName>
</protein>
<dbReference type="Proteomes" id="UP000244913">
    <property type="component" value="Unassembled WGS sequence"/>
</dbReference>